<gene>
    <name evidence="2" type="ORF">A3Q56_02312</name>
</gene>
<evidence type="ECO:0000313" key="2">
    <source>
        <dbReference type="EMBL" id="OAF69969.1"/>
    </source>
</evidence>
<keyword evidence="1" id="KW-1133">Transmembrane helix</keyword>
<accession>A0A177B6Q2</accession>
<evidence type="ECO:0000256" key="1">
    <source>
        <dbReference type="SAM" id="Phobius"/>
    </source>
</evidence>
<dbReference type="Proteomes" id="UP000078046">
    <property type="component" value="Unassembled WGS sequence"/>
</dbReference>
<protein>
    <submittedName>
        <fullName evidence="2">Uncharacterized protein</fullName>
    </submittedName>
</protein>
<name>A0A177B6Q2_9BILA</name>
<dbReference type="AlphaFoldDB" id="A0A177B6Q2"/>
<feature type="transmembrane region" description="Helical" evidence="1">
    <location>
        <begin position="23"/>
        <end position="46"/>
    </location>
</feature>
<proteinExistence type="predicted"/>
<keyword evidence="1" id="KW-0812">Transmembrane</keyword>
<reference evidence="2 3" key="1">
    <citation type="submission" date="2016-04" db="EMBL/GenBank/DDBJ databases">
        <title>The genome of Intoshia linei affirms orthonectids as highly simplified spiralians.</title>
        <authorList>
            <person name="Mikhailov K.V."/>
            <person name="Slusarev G.S."/>
            <person name="Nikitin M.A."/>
            <person name="Logacheva M.D."/>
            <person name="Penin A."/>
            <person name="Aleoshin V."/>
            <person name="Panchin Y.V."/>
        </authorList>
    </citation>
    <scope>NUCLEOTIDE SEQUENCE [LARGE SCALE GENOMIC DNA]</scope>
    <source>
        <strain evidence="2">Intl2013</strain>
        <tissue evidence="2">Whole animal</tissue>
    </source>
</reference>
<comment type="caution">
    <text evidence="2">The sequence shown here is derived from an EMBL/GenBank/DDBJ whole genome shotgun (WGS) entry which is preliminary data.</text>
</comment>
<keyword evidence="1" id="KW-0472">Membrane</keyword>
<sequence>MNTIKILPSDNFLSITSMSNDTKIILCVSIGCVFITLMLLFIILLCSSKKKKIVEDKKFQYWENKRDMIHRWYNCTVNRINKFYKDTVHHNGMDAPKQQNTFNSNNADYSDSVIGKSNSQVSQTSSEYHKNLNFGIKPEIKIKKENVYAKPENIKTKENALIWESNIRFDIPDYQNINEQIKTNANYNPPLNNYANSKNSKISKNLNETSYKCVNRVYCHNIKNVQTPVNKFRYSKLNINHKFGQDNQFTNFSGYDSNLPLSRQKSMYTPKIVNMNDAAKNKRVNDSPFYRNDNRVPKYNERSNLGKNLKVNRCISNLQNKPNQFYPHQKPFRYVPNFNNQRCVSNLQDKMTPCHVDIDRSNYNIDKNNNRCNSSLHANYHNDHIHDSKFKKFNENFNTPVSKQETYNDKEMQENVLDAFQFLKNLAEEINT</sequence>
<evidence type="ECO:0000313" key="3">
    <source>
        <dbReference type="Proteomes" id="UP000078046"/>
    </source>
</evidence>
<dbReference type="EMBL" id="LWCA01000206">
    <property type="protein sequence ID" value="OAF69969.1"/>
    <property type="molecule type" value="Genomic_DNA"/>
</dbReference>
<keyword evidence="3" id="KW-1185">Reference proteome</keyword>
<organism evidence="2 3">
    <name type="scientific">Intoshia linei</name>
    <dbReference type="NCBI Taxonomy" id="1819745"/>
    <lineage>
        <taxon>Eukaryota</taxon>
        <taxon>Metazoa</taxon>
        <taxon>Spiralia</taxon>
        <taxon>Lophotrochozoa</taxon>
        <taxon>Mesozoa</taxon>
        <taxon>Orthonectida</taxon>
        <taxon>Rhopaluridae</taxon>
        <taxon>Intoshia</taxon>
    </lineage>
</organism>